<proteinExistence type="predicted"/>
<gene>
    <name evidence="2" type="ORF">B5C34_10590</name>
</gene>
<protein>
    <recommendedName>
        <fullName evidence="4">Lipoprotein</fullName>
    </recommendedName>
</protein>
<comment type="caution">
    <text evidence="2">The sequence shown here is derived from an EMBL/GenBank/DDBJ whole genome shotgun (WGS) entry which is preliminary data.</text>
</comment>
<evidence type="ECO:0000313" key="2">
    <source>
        <dbReference type="EMBL" id="OWV33865.1"/>
    </source>
</evidence>
<feature type="chain" id="PRO_5013347345" description="Lipoprotein" evidence="1">
    <location>
        <begin position="20"/>
        <end position="132"/>
    </location>
</feature>
<dbReference type="Proteomes" id="UP000198462">
    <property type="component" value="Unassembled WGS sequence"/>
</dbReference>
<organism evidence="2 3">
    <name type="scientific">Pacificimonas flava</name>
    <dbReference type="NCBI Taxonomy" id="1234595"/>
    <lineage>
        <taxon>Bacteria</taxon>
        <taxon>Pseudomonadati</taxon>
        <taxon>Pseudomonadota</taxon>
        <taxon>Alphaproteobacteria</taxon>
        <taxon>Sphingomonadales</taxon>
        <taxon>Sphingosinicellaceae</taxon>
        <taxon>Pacificimonas</taxon>
    </lineage>
</organism>
<name>A0A219B689_9SPHN</name>
<feature type="signal peptide" evidence="1">
    <location>
        <begin position="1"/>
        <end position="19"/>
    </location>
</feature>
<dbReference type="RefSeq" id="WP_088712587.1">
    <property type="nucleotide sequence ID" value="NZ_NFZT01000001.1"/>
</dbReference>
<sequence length="132" mass="14166">MKAIAVAASLVFVAVAAEASESTAVADAPVSDIDHVRVAIEADRSAALYDIAQPLGWTVEPAEAPAPDDDRYGIDVGAPEGEQSWFTLTRPDCCDLLAFHQLQHVWEAQDGDPYFRIEFLNAAGVPLGQQDQ</sequence>
<evidence type="ECO:0000256" key="1">
    <source>
        <dbReference type="SAM" id="SignalP"/>
    </source>
</evidence>
<evidence type="ECO:0008006" key="4">
    <source>
        <dbReference type="Google" id="ProtNLM"/>
    </source>
</evidence>
<keyword evidence="1" id="KW-0732">Signal</keyword>
<evidence type="ECO:0000313" key="3">
    <source>
        <dbReference type="Proteomes" id="UP000198462"/>
    </source>
</evidence>
<dbReference type="AlphaFoldDB" id="A0A219B689"/>
<accession>A0A219B689</accession>
<keyword evidence="3" id="KW-1185">Reference proteome</keyword>
<dbReference type="EMBL" id="NFZT01000001">
    <property type="protein sequence ID" value="OWV33865.1"/>
    <property type="molecule type" value="Genomic_DNA"/>
</dbReference>
<reference evidence="3" key="1">
    <citation type="submission" date="2017-05" db="EMBL/GenBank/DDBJ databases">
        <authorList>
            <person name="Lin X."/>
        </authorList>
    </citation>
    <scope>NUCLEOTIDE SEQUENCE [LARGE SCALE GENOMIC DNA]</scope>
    <source>
        <strain evidence="3">JLT2012</strain>
    </source>
</reference>